<keyword evidence="5 11" id="KW-0321">Glycogen metabolism</keyword>
<dbReference type="RefSeq" id="WP_084234112.1">
    <property type="nucleotide sequence ID" value="NZ_FWXW01000003.1"/>
</dbReference>
<dbReference type="Gene3D" id="3.20.20.80">
    <property type="entry name" value="Glycosidases"/>
    <property type="match status" value="1"/>
</dbReference>
<comment type="similarity">
    <text evidence="4 11">Belongs to the glycosyl hydrolase 13 family. GlgB subfamily.</text>
</comment>
<gene>
    <name evidence="11" type="primary">glgB</name>
    <name evidence="14" type="ORF">SAMN02745168_1503</name>
</gene>
<evidence type="ECO:0000256" key="1">
    <source>
        <dbReference type="ARBA" id="ARBA00000826"/>
    </source>
</evidence>
<keyword evidence="8" id="KW-0624">Polysaccharide degradation</keyword>
<dbReference type="InterPro" id="IPR044143">
    <property type="entry name" value="GlgB_N_E_set_prok"/>
</dbReference>
<dbReference type="PANTHER" id="PTHR43651">
    <property type="entry name" value="1,4-ALPHA-GLUCAN-BRANCHING ENZYME"/>
    <property type="match status" value="1"/>
</dbReference>
<evidence type="ECO:0000256" key="2">
    <source>
        <dbReference type="ARBA" id="ARBA00002953"/>
    </source>
</evidence>
<evidence type="ECO:0000256" key="7">
    <source>
        <dbReference type="ARBA" id="ARBA00022679"/>
    </source>
</evidence>
<dbReference type="EC" id="2.4.1.18" evidence="11"/>
<keyword evidence="6 11" id="KW-0328">Glycosyltransferase</keyword>
<evidence type="ECO:0000256" key="4">
    <source>
        <dbReference type="ARBA" id="ARBA00009000"/>
    </source>
</evidence>
<dbReference type="EMBL" id="FWXW01000003">
    <property type="protein sequence ID" value="SMC55807.1"/>
    <property type="molecule type" value="Genomic_DNA"/>
</dbReference>
<feature type="domain" description="Glycosyl hydrolase family 13 catalytic" evidence="13">
    <location>
        <begin position="157"/>
        <end position="517"/>
    </location>
</feature>
<dbReference type="Gene3D" id="2.60.40.10">
    <property type="entry name" value="Immunoglobulins"/>
    <property type="match status" value="1"/>
</dbReference>
<keyword evidence="9 11" id="KW-0320">Glycogen biosynthesis</keyword>
<protein>
    <recommendedName>
        <fullName evidence="11">1,4-alpha-glucan branching enzyme GlgB</fullName>
        <ecNumber evidence="11">2.4.1.18</ecNumber>
    </recommendedName>
    <alternativeName>
        <fullName evidence="11">1,4-alpha-D-glucan:1,4-alpha-D-glucan 6-glucosyl-transferase</fullName>
    </alternativeName>
    <alternativeName>
        <fullName evidence="11">Alpha-(1-&gt;4)-glucan branching enzyme</fullName>
    </alternativeName>
    <alternativeName>
        <fullName evidence="11">Glycogen branching enzyme</fullName>
        <shortName evidence="11">BE</shortName>
    </alternativeName>
</protein>
<dbReference type="NCBIfam" id="TIGR01515">
    <property type="entry name" value="branching_enzym"/>
    <property type="match status" value="1"/>
</dbReference>
<reference evidence="14 15" key="1">
    <citation type="submission" date="2017-04" db="EMBL/GenBank/DDBJ databases">
        <authorList>
            <person name="Afonso C.L."/>
            <person name="Miller P.J."/>
            <person name="Scott M.A."/>
            <person name="Spackman E."/>
            <person name="Goraichik I."/>
            <person name="Dimitrov K.M."/>
            <person name="Suarez D.L."/>
            <person name="Swayne D.E."/>
        </authorList>
    </citation>
    <scope>NUCLEOTIDE SEQUENCE [LARGE SCALE GENOMIC DNA]</scope>
    <source>
        <strain evidence="14 15">DSM 12816</strain>
    </source>
</reference>
<dbReference type="InterPro" id="IPR004193">
    <property type="entry name" value="Glyco_hydro_13_N"/>
</dbReference>
<feature type="active site" description="Proton donor" evidence="11 12">
    <location>
        <position position="367"/>
    </location>
</feature>
<dbReference type="NCBIfam" id="NF003811">
    <property type="entry name" value="PRK05402.1"/>
    <property type="match status" value="1"/>
</dbReference>
<dbReference type="GO" id="GO:0043169">
    <property type="term" value="F:cation binding"/>
    <property type="evidence" value="ECO:0007669"/>
    <property type="project" value="InterPro"/>
</dbReference>
<evidence type="ECO:0000256" key="11">
    <source>
        <dbReference type="HAMAP-Rule" id="MF_00685"/>
    </source>
</evidence>
<dbReference type="HAMAP" id="MF_00685">
    <property type="entry name" value="GlgB"/>
    <property type="match status" value="1"/>
</dbReference>
<evidence type="ECO:0000256" key="12">
    <source>
        <dbReference type="PIRSR" id="PIRSR000463-1"/>
    </source>
</evidence>
<dbReference type="GO" id="GO:0030245">
    <property type="term" value="P:cellulose catabolic process"/>
    <property type="evidence" value="ECO:0007669"/>
    <property type="project" value="UniProtKB-KW"/>
</dbReference>
<evidence type="ECO:0000256" key="9">
    <source>
        <dbReference type="ARBA" id="ARBA00023056"/>
    </source>
</evidence>
<dbReference type="InterPro" id="IPR017853">
    <property type="entry name" value="GH"/>
</dbReference>
<dbReference type="SUPFAM" id="SSF51011">
    <property type="entry name" value="Glycosyl hydrolase domain"/>
    <property type="match status" value="1"/>
</dbReference>
<evidence type="ECO:0000256" key="10">
    <source>
        <dbReference type="ARBA" id="ARBA00023277"/>
    </source>
</evidence>
<dbReference type="InterPro" id="IPR006048">
    <property type="entry name" value="A-amylase/branching_C"/>
</dbReference>
<dbReference type="SUPFAM" id="SSF51445">
    <property type="entry name" value="(Trans)glycosidases"/>
    <property type="match status" value="1"/>
</dbReference>
<dbReference type="SUPFAM" id="SSF81296">
    <property type="entry name" value="E set domains"/>
    <property type="match status" value="1"/>
</dbReference>
<dbReference type="InterPro" id="IPR006047">
    <property type="entry name" value="GH13_cat_dom"/>
</dbReference>
<dbReference type="GO" id="GO:0003844">
    <property type="term" value="F:1,4-alpha-glucan branching enzyme activity"/>
    <property type="evidence" value="ECO:0007669"/>
    <property type="project" value="UniProtKB-UniRule"/>
</dbReference>
<dbReference type="Pfam" id="PF02922">
    <property type="entry name" value="CBM_48"/>
    <property type="match status" value="1"/>
</dbReference>
<keyword evidence="7 11" id="KW-0808">Transferase</keyword>
<sequence length="662" mass="75548">MAEQNGANPRETGEYHRYLFHQGTDSGAYGFFGAHAEERNGARGVCFRVWAPHAAAVSVIGDFNAWNENSNPMEQESPGIWALFVPGPGQFDSYKYSVLTKSGTRLDKSDPYAFHAETRPRSASKVYSLEGFEWHDEAWLSYRKANPVYHAPLNAYEVHLGSWQRSETGEFLSYRETVSRLIPYVKEMGFTHVELMPVTEHPLDASWGYQCTGYFAATSRFGTPHDFMYFVDECHRAGVGVILDWVPAHFPKDAHGLMEFDGGCCYEAKDPRQREHPDWGTRIFDYGRNEVRSFLLSSALFWLEQYHIDGLRVDAVASMLYLDYGRKPGEWRPNRYGGKENLEAISFLRALNEAVFTRFPDVLMIAEESTAWPMVTKPGYVGGLGFNLKWNMGWMNDMFHYMKLDPIYRQYNHKDITFSILYAFSENFLLPVSHDEVVHMKGSLLGKMPGDEQSQFAGVRAFYAYMLAHPGKKMLFMGCEFGQRAEWAFDRALDWHLLEEERNQQLKEYFKEINEFYLGSRELWELDFQEDGFQWICPDDSQGNTVSFLRKNAAGEFLVCVCNFSGTRREGYRTGVPEAPGYRLELSTDDVRFGGTGQAETREVPTELFPWHGHPCSIVLDLPPLSALFFRKTEGAKPEAAEGAALSMCEGSGLFTAAEPRT</sequence>
<dbReference type="CDD" id="cd11322">
    <property type="entry name" value="AmyAc_Glg_BE"/>
    <property type="match status" value="1"/>
</dbReference>
<dbReference type="InterPro" id="IPR013780">
    <property type="entry name" value="Glyco_hydro_b"/>
</dbReference>
<evidence type="ECO:0000256" key="3">
    <source>
        <dbReference type="ARBA" id="ARBA00004964"/>
    </source>
</evidence>
<dbReference type="GO" id="GO:0004553">
    <property type="term" value="F:hydrolase activity, hydrolyzing O-glycosyl compounds"/>
    <property type="evidence" value="ECO:0007669"/>
    <property type="project" value="InterPro"/>
</dbReference>
<comment type="function">
    <text evidence="2 11">Catalyzes the formation of the alpha-1,6-glucosidic linkages in glycogen by scission of a 1,4-alpha-linked oligosaccharide from growing alpha-1,4-glucan chains and the subsequent attachment of the oligosaccharide to the alpha-1,6 position.</text>
</comment>
<feature type="active site" description="Nucleophile" evidence="11 12">
    <location>
        <position position="314"/>
    </location>
</feature>
<dbReference type="FunFam" id="3.20.20.80:FF:000003">
    <property type="entry name" value="1,4-alpha-glucan branching enzyme GlgB"/>
    <property type="match status" value="1"/>
</dbReference>
<dbReference type="Pfam" id="PF02806">
    <property type="entry name" value="Alpha-amylase_C"/>
    <property type="match status" value="1"/>
</dbReference>
<dbReference type="GO" id="GO:0005829">
    <property type="term" value="C:cytosol"/>
    <property type="evidence" value="ECO:0007669"/>
    <property type="project" value="TreeGrafter"/>
</dbReference>
<dbReference type="STRING" id="1122930.SAMN02745168_1503"/>
<comment type="pathway">
    <text evidence="3 11">Glycan biosynthesis; glycogen biosynthesis.</text>
</comment>
<dbReference type="CDD" id="cd02855">
    <property type="entry name" value="E_set_GBE_prok_N"/>
    <property type="match status" value="1"/>
</dbReference>
<dbReference type="InterPro" id="IPR014756">
    <property type="entry name" value="Ig_E-set"/>
</dbReference>
<comment type="catalytic activity">
    <reaction evidence="1 11">
        <text>Transfers a segment of a (1-&gt;4)-alpha-D-glucan chain to a primary hydroxy group in a similar glucan chain.</text>
        <dbReference type="EC" id="2.4.1.18"/>
    </reaction>
</comment>
<accession>A0A1W2A556</accession>
<dbReference type="SMART" id="SM00642">
    <property type="entry name" value="Aamy"/>
    <property type="match status" value="1"/>
</dbReference>
<name>A0A1W2A556_9FIRM</name>
<evidence type="ECO:0000256" key="8">
    <source>
        <dbReference type="ARBA" id="ARBA00023001"/>
    </source>
</evidence>
<organism evidence="14 15">
    <name type="scientific">Papillibacter cinnamivorans DSM 12816</name>
    <dbReference type="NCBI Taxonomy" id="1122930"/>
    <lineage>
        <taxon>Bacteria</taxon>
        <taxon>Bacillati</taxon>
        <taxon>Bacillota</taxon>
        <taxon>Clostridia</taxon>
        <taxon>Eubacteriales</taxon>
        <taxon>Oscillospiraceae</taxon>
        <taxon>Papillibacter</taxon>
    </lineage>
</organism>
<dbReference type="GO" id="GO:0005978">
    <property type="term" value="P:glycogen biosynthetic process"/>
    <property type="evidence" value="ECO:0007669"/>
    <property type="project" value="UniProtKB-UniRule"/>
</dbReference>
<dbReference type="InterPro" id="IPR006407">
    <property type="entry name" value="GlgB"/>
</dbReference>
<dbReference type="UniPathway" id="UPA00164"/>
<evidence type="ECO:0000256" key="6">
    <source>
        <dbReference type="ARBA" id="ARBA00022676"/>
    </source>
</evidence>
<evidence type="ECO:0000313" key="14">
    <source>
        <dbReference type="EMBL" id="SMC55807.1"/>
    </source>
</evidence>
<dbReference type="PANTHER" id="PTHR43651:SF3">
    <property type="entry name" value="1,4-ALPHA-GLUCAN-BRANCHING ENZYME"/>
    <property type="match status" value="1"/>
</dbReference>
<dbReference type="AlphaFoldDB" id="A0A1W2A556"/>
<dbReference type="NCBIfam" id="NF008967">
    <property type="entry name" value="PRK12313.1"/>
    <property type="match status" value="1"/>
</dbReference>
<keyword evidence="8" id="KW-0136">Cellulose degradation</keyword>
<evidence type="ECO:0000256" key="5">
    <source>
        <dbReference type="ARBA" id="ARBA00022600"/>
    </source>
</evidence>
<dbReference type="InterPro" id="IPR037439">
    <property type="entry name" value="Branching_enzy"/>
</dbReference>
<proteinExistence type="inferred from homology"/>
<dbReference type="OrthoDB" id="9800174at2"/>
<dbReference type="Proteomes" id="UP000192790">
    <property type="component" value="Unassembled WGS sequence"/>
</dbReference>
<keyword evidence="10 11" id="KW-0119">Carbohydrate metabolism</keyword>
<dbReference type="InterPro" id="IPR013783">
    <property type="entry name" value="Ig-like_fold"/>
</dbReference>
<evidence type="ECO:0000259" key="13">
    <source>
        <dbReference type="SMART" id="SM00642"/>
    </source>
</evidence>
<keyword evidence="15" id="KW-1185">Reference proteome</keyword>
<dbReference type="PIRSF" id="PIRSF000463">
    <property type="entry name" value="GlgB"/>
    <property type="match status" value="1"/>
</dbReference>
<dbReference type="Pfam" id="PF00128">
    <property type="entry name" value="Alpha-amylase"/>
    <property type="match status" value="1"/>
</dbReference>
<evidence type="ECO:0000313" key="15">
    <source>
        <dbReference type="Proteomes" id="UP000192790"/>
    </source>
</evidence>
<comment type="subunit">
    <text evidence="11">Monomer.</text>
</comment>
<dbReference type="Gene3D" id="2.60.40.1180">
    <property type="entry name" value="Golgi alpha-mannosidase II"/>
    <property type="match status" value="1"/>
</dbReference>